<comment type="caution">
    <text evidence="4">The sequence shown here is derived from an EMBL/GenBank/DDBJ whole genome shotgun (WGS) entry which is preliminary data.</text>
</comment>
<dbReference type="EMBL" id="BKCJ010000691">
    <property type="protein sequence ID" value="GEU35441.1"/>
    <property type="molecule type" value="Genomic_DNA"/>
</dbReference>
<keyword evidence="1" id="KW-0175">Coiled coil</keyword>
<feature type="domain" description="Reverse transcriptase Ty1/copia-type" evidence="3">
    <location>
        <begin position="628"/>
        <end position="716"/>
    </location>
</feature>
<evidence type="ECO:0000256" key="2">
    <source>
        <dbReference type="SAM" id="MobiDB-lite"/>
    </source>
</evidence>
<feature type="region of interest" description="Disordered" evidence="2">
    <location>
        <begin position="863"/>
        <end position="883"/>
    </location>
</feature>
<sequence length="993" mass="114571">MDSFIPLGQKNTLAEYMILSSVDNRPPMLDKDLYDSWKSRMGLHMQNREHRRMILESVKNGPLIWPTVEENKEKANKEQNNESVTTKLERYKERAKTFKHLSIDLSSRKQMIYSQMDDMIKEKLAMKEQVDSLEQNLSNQIKEKERKQNESCDKCFNIKAELLKSQNAHNDLLKRYSQLEKYCISLESSIQLNKEIFQKDESCDNQKALEIQEFFENNDLKAHLQDKDTTICKLKDITKSLRGKSKDKNVNYDYAEIETKNVELENSVEKLISENKRLCNENNHVKQVFKEHFDSIQKIRVRTKEQFDSLINKVSLKSAENEDLKAQIHDKLYLVPLDPKLLKNREAHIDYLKHTQEQADILQGIVEQVKAKQPLNYTLDFTYKHAQRIQKLLVYVRDTCPLMQLTLVRKRLLSHPKSMSRKLGLKCSTSNFRSKPLGNKKNDRISQTPSSSKKAKIVESKNANHSEPNHTWGSIATDIPSSSSLVMTVRFGNDHIARIIGDAPSISIPSTQEQEDSLNISQVFEESPKIPTFRDDPLHESLHEDSTSQGSSSNMRQTQTSFEHLGRWTKDYLIENVIEDLFRSVFTRKPLQTDVMWLYVWELVPCPDKVMLIKVKWIYKVKTDEFGEAIRIFIANAAHKNMTIFQTDVKTAFLNGDLKEDVYISQPEAFVDQDNPSHIYKLKKALYGLKQAPRTWYNMLSIFLISQHNLKYSKDTGMSLTAYADAYHAGCQDTRRSTSGSAQFLGDKLVTWSSKKQKSTAILSTESEYIALFRAKHIDVRYHFIKEKVDNGIVELYFVRMEYQLADIFTKPLPRERLNFLIEKLEILPSQKRARFLSPSSTDSSSPPQDFYYINDHQGYPGSPPIRFEETSGQDPMAPKRTSTSAAPAMNQAAIRILVADSVVADLEAQAATMANTNNTNRNTEQRETHVARKCSNKEFMSCQPFSFKGTEGNVGLICWFERTESVFSHSNCIEDWKVKFSTGTLTEEALSW</sequence>
<feature type="compositionally biased region" description="Polar residues" evidence="2">
    <location>
        <begin position="547"/>
        <end position="559"/>
    </location>
</feature>
<accession>A0A6L2JEL1</accession>
<dbReference type="SUPFAM" id="SSF56672">
    <property type="entry name" value="DNA/RNA polymerases"/>
    <property type="match status" value="1"/>
</dbReference>
<feature type="coiled-coil region" evidence="1">
    <location>
        <begin position="74"/>
        <end position="150"/>
    </location>
</feature>
<dbReference type="Pfam" id="PF07727">
    <property type="entry name" value="RVT_2"/>
    <property type="match status" value="1"/>
</dbReference>
<dbReference type="PANTHER" id="PTHR11439:SF463">
    <property type="entry name" value="REVERSE TRANSCRIPTASE TY1_COPIA-TYPE DOMAIN-CONTAINING PROTEIN"/>
    <property type="match status" value="1"/>
</dbReference>
<evidence type="ECO:0000259" key="3">
    <source>
        <dbReference type="Pfam" id="PF07727"/>
    </source>
</evidence>
<feature type="coiled-coil region" evidence="1">
    <location>
        <begin position="254"/>
        <end position="281"/>
    </location>
</feature>
<evidence type="ECO:0000313" key="4">
    <source>
        <dbReference type="EMBL" id="GEU35441.1"/>
    </source>
</evidence>
<feature type="region of interest" description="Disordered" evidence="2">
    <location>
        <begin position="429"/>
        <end position="475"/>
    </location>
</feature>
<feature type="compositionally biased region" description="Basic and acidic residues" evidence="2">
    <location>
        <begin position="456"/>
        <end position="468"/>
    </location>
</feature>
<feature type="region of interest" description="Disordered" evidence="2">
    <location>
        <begin position="530"/>
        <end position="559"/>
    </location>
</feature>
<proteinExistence type="predicted"/>
<gene>
    <name evidence="4" type="ORF">Tci_007419</name>
</gene>
<dbReference type="PANTHER" id="PTHR11439">
    <property type="entry name" value="GAG-POL-RELATED RETROTRANSPOSON"/>
    <property type="match status" value="1"/>
</dbReference>
<dbReference type="AlphaFoldDB" id="A0A6L2JEL1"/>
<feature type="compositionally biased region" description="Basic and acidic residues" evidence="2">
    <location>
        <begin position="530"/>
        <end position="546"/>
    </location>
</feature>
<dbReference type="InterPro" id="IPR043502">
    <property type="entry name" value="DNA/RNA_pol_sf"/>
</dbReference>
<evidence type="ECO:0000256" key="1">
    <source>
        <dbReference type="SAM" id="Coils"/>
    </source>
</evidence>
<dbReference type="CDD" id="cd09272">
    <property type="entry name" value="RNase_HI_RT_Ty1"/>
    <property type="match status" value="1"/>
</dbReference>
<reference evidence="4" key="1">
    <citation type="journal article" date="2019" name="Sci. Rep.">
        <title>Draft genome of Tanacetum cinerariifolium, the natural source of mosquito coil.</title>
        <authorList>
            <person name="Yamashiro T."/>
            <person name="Shiraishi A."/>
            <person name="Satake H."/>
            <person name="Nakayama K."/>
        </authorList>
    </citation>
    <scope>NUCLEOTIDE SEQUENCE</scope>
</reference>
<name>A0A6L2JEL1_TANCI</name>
<protein>
    <recommendedName>
        <fullName evidence="3">Reverse transcriptase Ty1/copia-type domain-containing protein</fullName>
    </recommendedName>
</protein>
<organism evidence="4">
    <name type="scientific">Tanacetum cinerariifolium</name>
    <name type="common">Dalmatian daisy</name>
    <name type="synonym">Chrysanthemum cinerariifolium</name>
    <dbReference type="NCBI Taxonomy" id="118510"/>
    <lineage>
        <taxon>Eukaryota</taxon>
        <taxon>Viridiplantae</taxon>
        <taxon>Streptophyta</taxon>
        <taxon>Embryophyta</taxon>
        <taxon>Tracheophyta</taxon>
        <taxon>Spermatophyta</taxon>
        <taxon>Magnoliopsida</taxon>
        <taxon>eudicotyledons</taxon>
        <taxon>Gunneridae</taxon>
        <taxon>Pentapetalae</taxon>
        <taxon>asterids</taxon>
        <taxon>campanulids</taxon>
        <taxon>Asterales</taxon>
        <taxon>Asteraceae</taxon>
        <taxon>Asteroideae</taxon>
        <taxon>Anthemideae</taxon>
        <taxon>Anthemidinae</taxon>
        <taxon>Tanacetum</taxon>
    </lineage>
</organism>
<dbReference type="InterPro" id="IPR013103">
    <property type="entry name" value="RVT_2"/>
</dbReference>